<dbReference type="GO" id="GO:0005886">
    <property type="term" value="C:plasma membrane"/>
    <property type="evidence" value="ECO:0007669"/>
    <property type="project" value="TreeGrafter"/>
</dbReference>
<accession>A0A7W6BEV0</accession>
<keyword evidence="4" id="KW-0807">Transducer</keyword>
<evidence type="ECO:0000256" key="4">
    <source>
        <dbReference type="PROSITE-ProRule" id="PRU00284"/>
    </source>
</evidence>
<dbReference type="Gene3D" id="1.10.287.950">
    <property type="entry name" value="Methyl-accepting chemotaxis protein"/>
    <property type="match status" value="1"/>
</dbReference>
<dbReference type="SMART" id="SM00304">
    <property type="entry name" value="HAMP"/>
    <property type="match status" value="2"/>
</dbReference>
<dbReference type="GO" id="GO:0007165">
    <property type="term" value="P:signal transduction"/>
    <property type="evidence" value="ECO:0007669"/>
    <property type="project" value="UniProtKB-KW"/>
</dbReference>
<feature type="domain" description="Methyl-accepting transducer" evidence="7">
    <location>
        <begin position="335"/>
        <end position="564"/>
    </location>
</feature>
<feature type="compositionally biased region" description="Low complexity" evidence="5">
    <location>
        <begin position="593"/>
        <end position="602"/>
    </location>
</feature>
<dbReference type="FunFam" id="1.10.287.950:FF:000001">
    <property type="entry name" value="Methyl-accepting chemotaxis sensory transducer"/>
    <property type="match status" value="1"/>
</dbReference>
<keyword evidence="10" id="KW-1185">Reference proteome</keyword>
<sequence length="615" mass="65965">MKIGHRLSAAFFLILAMLVGISVVSIYNVRQIDRMLTTINDVNSIKQRYAINFRGSVHDRAIALRDVTLLSDPADVRAALAEIETLTAKYAQSAKPLDEIMADASRADARERAILASIKETETRTLPVIERVIAIAGSGNVEQARSVLVADARPLFVEWLDRINQFIDLQEEMNKAITADARALSSGFEQFAVAMGICAILCGLVIAWWSMGAIRPLNNLTRIIGRVAEGDLSVDVAHTGRRDEVGSMAKAVEVLREKSLASRELAERTAEMQRKVSEEQELVVNGLATALRSLADRNLGYRIADEFPGEYAKLKKDFNDALQSLQDVMVTIADNAQAVRSGSNAISHAADDLSYRTEQQAAALQQTATAVSEITDAIRETAQGAGQVNQSVAGATEDAAGGRQLAREAIGAMDDIQKSAQEIAQITNVIDGIAFQTNLLALNAGVEAARAGDAGRGFAVVASEVRALAQRSSDAASHIKKLIESSSTQVAKGVDLVTETGHALDRIVAKVENIAGLVNQISVSTEDQARNMHSINQAVGDMDKMTHQNTAMVEQSTEASRSLASEANEMAGLLTQFNLGRRADKSSPVAAFAASARAPSWPRGDSDRDDFALAS</sequence>
<evidence type="ECO:0000256" key="3">
    <source>
        <dbReference type="ARBA" id="ARBA00029447"/>
    </source>
</evidence>
<evidence type="ECO:0000259" key="8">
    <source>
        <dbReference type="PROSITE" id="PS50885"/>
    </source>
</evidence>
<feature type="transmembrane region" description="Helical" evidence="6">
    <location>
        <begin position="6"/>
        <end position="27"/>
    </location>
</feature>
<dbReference type="GO" id="GO:0004888">
    <property type="term" value="F:transmembrane signaling receptor activity"/>
    <property type="evidence" value="ECO:0007669"/>
    <property type="project" value="InterPro"/>
</dbReference>
<comment type="caution">
    <text evidence="9">The sequence shown here is derived from an EMBL/GenBank/DDBJ whole genome shotgun (WGS) entry which is preliminary data.</text>
</comment>
<dbReference type="Pfam" id="PF00672">
    <property type="entry name" value="HAMP"/>
    <property type="match status" value="2"/>
</dbReference>
<proteinExistence type="inferred from homology"/>
<evidence type="ECO:0000256" key="2">
    <source>
        <dbReference type="ARBA" id="ARBA00022500"/>
    </source>
</evidence>
<dbReference type="CDD" id="cd06225">
    <property type="entry name" value="HAMP"/>
    <property type="match status" value="1"/>
</dbReference>
<dbReference type="PRINTS" id="PR00260">
    <property type="entry name" value="CHEMTRNSDUCR"/>
</dbReference>
<evidence type="ECO:0000256" key="6">
    <source>
        <dbReference type="SAM" id="Phobius"/>
    </source>
</evidence>
<keyword evidence="6" id="KW-1133">Transmembrane helix</keyword>
<keyword evidence="2" id="KW-0145">Chemotaxis</keyword>
<feature type="domain" description="HAMP" evidence="8">
    <location>
        <begin position="211"/>
        <end position="264"/>
    </location>
</feature>
<dbReference type="RefSeq" id="WP_188071161.1">
    <property type="nucleotide sequence ID" value="NZ_BSPS01000079.1"/>
</dbReference>
<keyword evidence="6" id="KW-0472">Membrane</keyword>
<dbReference type="Gene3D" id="1.10.8.500">
    <property type="entry name" value="HAMP domain in histidine kinase"/>
    <property type="match status" value="1"/>
</dbReference>
<dbReference type="InterPro" id="IPR051310">
    <property type="entry name" value="MCP_chemotaxis"/>
</dbReference>
<gene>
    <name evidence="9" type="ORF">GGR43_001353</name>
</gene>
<dbReference type="InterPro" id="IPR024478">
    <property type="entry name" value="HlyB_4HB_MCP"/>
</dbReference>
<dbReference type="InterPro" id="IPR047347">
    <property type="entry name" value="YvaQ-like_sensor"/>
</dbReference>
<feature type="compositionally biased region" description="Basic and acidic residues" evidence="5">
    <location>
        <begin position="604"/>
        <end position="615"/>
    </location>
</feature>
<feature type="transmembrane region" description="Helical" evidence="6">
    <location>
        <begin position="191"/>
        <end position="211"/>
    </location>
</feature>
<feature type="domain" description="HAMP" evidence="8">
    <location>
        <begin position="284"/>
        <end position="330"/>
    </location>
</feature>
<keyword evidence="6" id="KW-0812">Transmembrane</keyword>
<dbReference type="SMART" id="SM00283">
    <property type="entry name" value="MA"/>
    <property type="match status" value="1"/>
</dbReference>
<dbReference type="CDD" id="cd11386">
    <property type="entry name" value="MCP_signal"/>
    <property type="match status" value="1"/>
</dbReference>
<dbReference type="Pfam" id="PF00015">
    <property type="entry name" value="MCPsignal"/>
    <property type="match status" value="1"/>
</dbReference>
<comment type="similarity">
    <text evidence="3">Belongs to the methyl-accepting chemotaxis (MCP) protein family.</text>
</comment>
<dbReference type="GO" id="GO:0006935">
    <property type="term" value="P:chemotaxis"/>
    <property type="evidence" value="ECO:0007669"/>
    <property type="project" value="UniProtKB-KW"/>
</dbReference>
<reference evidence="9 10" key="1">
    <citation type="submission" date="2020-08" db="EMBL/GenBank/DDBJ databases">
        <title>Genomic Encyclopedia of Type Strains, Phase IV (KMG-IV): sequencing the most valuable type-strain genomes for metagenomic binning, comparative biology and taxonomic classification.</title>
        <authorList>
            <person name="Goeker M."/>
        </authorList>
    </citation>
    <scope>NUCLEOTIDE SEQUENCE [LARGE SCALE GENOMIC DNA]</scope>
    <source>
        <strain evidence="9 10">DSM 26189</strain>
    </source>
</reference>
<comment type="subcellular location">
    <subcellularLocation>
        <location evidence="1">Membrane</location>
    </subcellularLocation>
</comment>
<organism evidence="9 10">
    <name type="scientific">Sphingobium jiangsuense</name>
    <dbReference type="NCBI Taxonomy" id="870476"/>
    <lineage>
        <taxon>Bacteria</taxon>
        <taxon>Pseudomonadati</taxon>
        <taxon>Pseudomonadota</taxon>
        <taxon>Alphaproteobacteria</taxon>
        <taxon>Sphingomonadales</taxon>
        <taxon>Sphingomonadaceae</taxon>
        <taxon>Sphingobium</taxon>
    </lineage>
</organism>
<dbReference type="Proteomes" id="UP000571950">
    <property type="component" value="Unassembled WGS sequence"/>
</dbReference>
<protein>
    <submittedName>
        <fullName evidence="9">Methyl-accepting chemotaxis protein</fullName>
    </submittedName>
</protein>
<dbReference type="PROSITE" id="PS50885">
    <property type="entry name" value="HAMP"/>
    <property type="match status" value="2"/>
</dbReference>
<dbReference type="AlphaFoldDB" id="A0A7W6BEV0"/>
<feature type="region of interest" description="Disordered" evidence="5">
    <location>
        <begin position="593"/>
        <end position="615"/>
    </location>
</feature>
<dbReference type="InterPro" id="IPR003660">
    <property type="entry name" value="HAMP_dom"/>
</dbReference>
<dbReference type="PROSITE" id="PS50111">
    <property type="entry name" value="CHEMOTAXIS_TRANSDUC_2"/>
    <property type="match status" value="1"/>
</dbReference>
<evidence type="ECO:0000313" key="10">
    <source>
        <dbReference type="Proteomes" id="UP000571950"/>
    </source>
</evidence>
<evidence type="ECO:0000313" key="9">
    <source>
        <dbReference type="EMBL" id="MBB3925640.1"/>
    </source>
</evidence>
<dbReference type="CDD" id="cd19411">
    <property type="entry name" value="MCP2201-like_sensor"/>
    <property type="match status" value="1"/>
</dbReference>
<dbReference type="InterPro" id="IPR004090">
    <property type="entry name" value="Chemotax_Me-accpt_rcpt"/>
</dbReference>
<dbReference type="PANTHER" id="PTHR43531:SF11">
    <property type="entry name" value="METHYL-ACCEPTING CHEMOTAXIS PROTEIN 3"/>
    <property type="match status" value="1"/>
</dbReference>
<dbReference type="SUPFAM" id="SSF58104">
    <property type="entry name" value="Methyl-accepting chemotaxis protein (MCP) signaling domain"/>
    <property type="match status" value="1"/>
</dbReference>
<dbReference type="SUPFAM" id="SSF158472">
    <property type="entry name" value="HAMP domain-like"/>
    <property type="match status" value="1"/>
</dbReference>
<evidence type="ECO:0000259" key="7">
    <source>
        <dbReference type="PROSITE" id="PS50111"/>
    </source>
</evidence>
<dbReference type="PANTHER" id="PTHR43531">
    <property type="entry name" value="PROTEIN ICFG"/>
    <property type="match status" value="1"/>
</dbReference>
<evidence type="ECO:0000256" key="1">
    <source>
        <dbReference type="ARBA" id="ARBA00004370"/>
    </source>
</evidence>
<dbReference type="EMBL" id="JACIDT010000003">
    <property type="protein sequence ID" value="MBB3925640.1"/>
    <property type="molecule type" value="Genomic_DNA"/>
</dbReference>
<name>A0A7W6BEV0_9SPHN</name>
<evidence type="ECO:0000256" key="5">
    <source>
        <dbReference type="SAM" id="MobiDB-lite"/>
    </source>
</evidence>
<dbReference type="Pfam" id="PF12729">
    <property type="entry name" value="4HB_MCP_1"/>
    <property type="match status" value="1"/>
</dbReference>
<dbReference type="InterPro" id="IPR004089">
    <property type="entry name" value="MCPsignal_dom"/>
</dbReference>